<protein>
    <recommendedName>
        <fullName evidence="4">TIGR03016 family PEP-CTERM system-associated outer membrane protein</fullName>
    </recommendedName>
</protein>
<organism evidence="2 3">
    <name type="scientific">Azoarcus sp. (strain BH72)</name>
    <dbReference type="NCBI Taxonomy" id="418699"/>
    <lineage>
        <taxon>Bacteria</taxon>
        <taxon>Pseudomonadati</taxon>
        <taxon>Pseudomonadota</taxon>
        <taxon>Betaproteobacteria</taxon>
        <taxon>Rhodocyclales</taxon>
        <taxon>Zoogloeaceae</taxon>
        <taxon>Azoarcus</taxon>
    </lineage>
</organism>
<dbReference type="eggNOG" id="ENOG502Z9WX">
    <property type="taxonomic scope" value="Bacteria"/>
</dbReference>
<dbReference type="EMBL" id="AM406670">
    <property type="protein sequence ID" value="CAL95896.1"/>
    <property type="molecule type" value="Genomic_DNA"/>
</dbReference>
<evidence type="ECO:0008006" key="4">
    <source>
        <dbReference type="Google" id="ProtNLM"/>
    </source>
</evidence>
<gene>
    <name evidence="2" type="ordered locus">azo3280</name>
</gene>
<keyword evidence="3" id="KW-1185">Reference proteome</keyword>
<evidence type="ECO:0000256" key="1">
    <source>
        <dbReference type="SAM" id="MobiDB-lite"/>
    </source>
</evidence>
<reference evidence="2 3" key="1">
    <citation type="journal article" date="2006" name="Nat. Biotechnol.">
        <title>Complete genome of the mutualistic, N2-fixing grass endophyte Azoarcus sp. strain BH72.</title>
        <authorList>
            <person name="Krause A."/>
            <person name="Ramakumar A."/>
            <person name="Bartels D."/>
            <person name="Battistoni F."/>
            <person name="Bekel T."/>
            <person name="Boch J."/>
            <person name="Boehm M."/>
            <person name="Friedrich F."/>
            <person name="Hurek T."/>
            <person name="Krause L."/>
            <person name="Linke B."/>
            <person name="McHardy A.C."/>
            <person name="Sarkar A."/>
            <person name="Schneiker S."/>
            <person name="Syed A.A."/>
            <person name="Thauer R."/>
            <person name="Vorhoelter F.-J."/>
            <person name="Weidner S."/>
            <person name="Puehler A."/>
            <person name="Reinhold-Hurek B."/>
            <person name="Kaiser O."/>
            <person name="Goesmann A."/>
        </authorList>
    </citation>
    <scope>NUCLEOTIDE SEQUENCE [LARGE SCALE GENOMIC DNA]</scope>
    <source>
        <strain evidence="2 3">BH72</strain>
    </source>
</reference>
<dbReference type="NCBIfam" id="TIGR03016">
    <property type="entry name" value="pepcterm_hypo_1"/>
    <property type="match status" value="1"/>
</dbReference>
<evidence type="ECO:0000313" key="2">
    <source>
        <dbReference type="EMBL" id="CAL95896.1"/>
    </source>
</evidence>
<evidence type="ECO:0000313" key="3">
    <source>
        <dbReference type="Proteomes" id="UP000002588"/>
    </source>
</evidence>
<dbReference type="HOGENOM" id="CLU_037738_0_0_4"/>
<name>A1KAP0_AZOSB</name>
<feature type="region of interest" description="Disordered" evidence="1">
    <location>
        <begin position="109"/>
        <end position="130"/>
    </location>
</feature>
<feature type="compositionally biased region" description="Low complexity" evidence="1">
    <location>
        <begin position="109"/>
        <end position="128"/>
    </location>
</feature>
<dbReference type="KEGG" id="azo:azo3280"/>
<dbReference type="STRING" id="62928.azo3280"/>
<sequence>MFAFGFVNAALAQNVTVTPSLEARLSWTDNVNTESSGGKSDWLAEVSPGVTITRAAGRIHGNLTARWRNVAHTNESGRNASFLTLQGQGEVEAVDDLLFISLSAASNRNNRSAFSGRSTNDSLNTSSNDETRTWSIAPRLQFHLGEARGSVGYSSRWLHSGSVTVGRQRRGEWTAQLSDPSALSLFGWGVNYSRSESDYGSDTTSSGGRKAGQENGRATLYINASPQFRLRAIGGYESNDYESGNDERGTIWGGGFDWNPTERTTISATSEKRMFGRGYDVSFNHRMARSNWHLSFSKDLSSSLQALSVGGPPTQEELLCAQLANVLSQDPAERQQIYLSCLNALGFDPITSRRTVLTNAQYVDKRAQAGFSLIGTRNTLGFTLSRSDRSRIGAGGSLSSEDDFANTDRLITTALSANLNHHLSARTSLTASVTRSRSQGATGTGLDTRRLLASVGLSTELGPHTYGGLTYRYQRSQGSTAGSDFTENAVIANIGMRF</sequence>
<dbReference type="InterPro" id="IPR017467">
    <property type="entry name" value="CHP03016_PEP-CTERM"/>
</dbReference>
<dbReference type="AlphaFoldDB" id="A1KAP0"/>
<dbReference type="Proteomes" id="UP000002588">
    <property type="component" value="Chromosome"/>
</dbReference>
<accession>A1KAP0</accession>
<proteinExistence type="predicted"/>